<accession>A0A4Y7RDG6</accession>
<dbReference type="EMBL" id="QFGA01000001">
    <property type="protein sequence ID" value="TEB06819.1"/>
    <property type="molecule type" value="Genomic_DNA"/>
</dbReference>
<reference evidence="1 2" key="1">
    <citation type="journal article" date="2018" name="Environ. Microbiol.">
        <title>Novel energy conservation strategies and behaviour of Pelotomaculum schinkii driving syntrophic propionate catabolism.</title>
        <authorList>
            <person name="Hidalgo-Ahumada C.A.P."/>
            <person name="Nobu M.K."/>
            <person name="Narihiro T."/>
            <person name="Tamaki H."/>
            <person name="Liu W.T."/>
            <person name="Kamagata Y."/>
            <person name="Stams A.J.M."/>
            <person name="Imachi H."/>
            <person name="Sousa D.Z."/>
        </authorList>
    </citation>
    <scope>NUCLEOTIDE SEQUENCE [LARGE SCALE GENOMIC DNA]</scope>
    <source>
        <strain evidence="1 2">HH</strain>
    </source>
</reference>
<dbReference type="Proteomes" id="UP000298324">
    <property type="component" value="Unassembled WGS sequence"/>
</dbReference>
<sequence>METEGLRPFPPFETVCIEVPKVYDFCFQAERRENVCTPLGKCCPPEGATVNCIINSAVCSEVGRSTPDQTGRANVTFAVTVTYTLQVLDAGGMIVCEFEDLMFSFTKTVVLCAPVGTFTNCEIVSSACTCLILGNQICCTFDLCLVIQSLAIVKLLIPSFGFCTPAMCEQVSPQPPFVCPPTLFPPQCKPLC</sequence>
<dbReference type="RefSeq" id="WP_190238947.1">
    <property type="nucleotide sequence ID" value="NZ_QFGA01000001.1"/>
</dbReference>
<proteinExistence type="predicted"/>
<protein>
    <submittedName>
        <fullName evidence="1">Uncharacterized protein</fullName>
    </submittedName>
</protein>
<evidence type="ECO:0000313" key="2">
    <source>
        <dbReference type="Proteomes" id="UP000298324"/>
    </source>
</evidence>
<dbReference type="AlphaFoldDB" id="A0A4Y7RDG6"/>
<evidence type="ECO:0000313" key="1">
    <source>
        <dbReference type="EMBL" id="TEB06819.1"/>
    </source>
</evidence>
<keyword evidence="2" id="KW-1185">Reference proteome</keyword>
<gene>
    <name evidence="1" type="ORF">Psch_00351</name>
</gene>
<name>A0A4Y7RDG6_9FIRM</name>
<comment type="caution">
    <text evidence="1">The sequence shown here is derived from an EMBL/GenBank/DDBJ whole genome shotgun (WGS) entry which is preliminary data.</text>
</comment>
<organism evidence="1 2">
    <name type="scientific">Pelotomaculum schinkii</name>
    <dbReference type="NCBI Taxonomy" id="78350"/>
    <lineage>
        <taxon>Bacteria</taxon>
        <taxon>Bacillati</taxon>
        <taxon>Bacillota</taxon>
        <taxon>Clostridia</taxon>
        <taxon>Eubacteriales</taxon>
        <taxon>Desulfotomaculaceae</taxon>
        <taxon>Pelotomaculum</taxon>
    </lineage>
</organism>